<gene>
    <name evidence="2" type="ORF">DFH07DRAFT_965023</name>
</gene>
<comment type="caution">
    <text evidence="2">The sequence shown here is derived from an EMBL/GenBank/DDBJ whole genome shotgun (WGS) entry which is preliminary data.</text>
</comment>
<sequence>MQPQPALPKTKASKASISKCKSTAPPSTKPKPPPMGSKRVVGPTHYEIQLQRDASRQEKARLRMANGQNSNSDLKKSKKRRRHALASTRQPIAPEDLRIWEAQRRVAVYKARYGLDAYKEYVAAKRERRQQARDKRRAMVGLSVSKASDGREVSEWGV</sequence>
<feature type="region of interest" description="Disordered" evidence="1">
    <location>
        <begin position="126"/>
        <end position="158"/>
    </location>
</feature>
<dbReference type="AlphaFoldDB" id="A0AAD7IET2"/>
<dbReference type="Proteomes" id="UP001215280">
    <property type="component" value="Unassembled WGS sequence"/>
</dbReference>
<reference evidence="2" key="1">
    <citation type="submission" date="2023-03" db="EMBL/GenBank/DDBJ databases">
        <title>Massive genome expansion in bonnet fungi (Mycena s.s.) driven by repeated elements and novel gene families across ecological guilds.</title>
        <authorList>
            <consortium name="Lawrence Berkeley National Laboratory"/>
            <person name="Harder C.B."/>
            <person name="Miyauchi S."/>
            <person name="Viragh M."/>
            <person name="Kuo A."/>
            <person name="Thoen E."/>
            <person name="Andreopoulos B."/>
            <person name="Lu D."/>
            <person name="Skrede I."/>
            <person name="Drula E."/>
            <person name="Henrissat B."/>
            <person name="Morin E."/>
            <person name="Kohler A."/>
            <person name="Barry K."/>
            <person name="LaButti K."/>
            <person name="Morin E."/>
            <person name="Salamov A."/>
            <person name="Lipzen A."/>
            <person name="Mereny Z."/>
            <person name="Hegedus B."/>
            <person name="Baldrian P."/>
            <person name="Stursova M."/>
            <person name="Weitz H."/>
            <person name="Taylor A."/>
            <person name="Grigoriev I.V."/>
            <person name="Nagy L.G."/>
            <person name="Martin F."/>
            <person name="Kauserud H."/>
        </authorList>
    </citation>
    <scope>NUCLEOTIDE SEQUENCE</scope>
    <source>
        <strain evidence="2">CBHHK188m</strain>
    </source>
</reference>
<evidence type="ECO:0000256" key="1">
    <source>
        <dbReference type="SAM" id="MobiDB-lite"/>
    </source>
</evidence>
<keyword evidence="3" id="KW-1185">Reference proteome</keyword>
<evidence type="ECO:0000313" key="2">
    <source>
        <dbReference type="EMBL" id="KAJ7741468.1"/>
    </source>
</evidence>
<feature type="region of interest" description="Disordered" evidence="1">
    <location>
        <begin position="1"/>
        <end position="93"/>
    </location>
</feature>
<feature type="compositionally biased region" description="Basic and acidic residues" evidence="1">
    <location>
        <begin position="148"/>
        <end position="158"/>
    </location>
</feature>
<accession>A0AAD7IET2</accession>
<feature type="compositionally biased region" description="Low complexity" evidence="1">
    <location>
        <begin position="9"/>
        <end position="26"/>
    </location>
</feature>
<dbReference type="EMBL" id="JARJLG010000123">
    <property type="protein sequence ID" value="KAJ7741468.1"/>
    <property type="molecule type" value="Genomic_DNA"/>
</dbReference>
<protein>
    <submittedName>
        <fullName evidence="2">Uncharacterized protein</fullName>
    </submittedName>
</protein>
<organism evidence="2 3">
    <name type="scientific">Mycena maculata</name>
    <dbReference type="NCBI Taxonomy" id="230809"/>
    <lineage>
        <taxon>Eukaryota</taxon>
        <taxon>Fungi</taxon>
        <taxon>Dikarya</taxon>
        <taxon>Basidiomycota</taxon>
        <taxon>Agaricomycotina</taxon>
        <taxon>Agaricomycetes</taxon>
        <taxon>Agaricomycetidae</taxon>
        <taxon>Agaricales</taxon>
        <taxon>Marasmiineae</taxon>
        <taxon>Mycenaceae</taxon>
        <taxon>Mycena</taxon>
    </lineage>
</organism>
<name>A0AAD7IET2_9AGAR</name>
<proteinExistence type="predicted"/>
<evidence type="ECO:0000313" key="3">
    <source>
        <dbReference type="Proteomes" id="UP001215280"/>
    </source>
</evidence>